<dbReference type="AlphaFoldDB" id="A0A1H9IYS9"/>
<dbReference type="Pfam" id="PF00005">
    <property type="entry name" value="ABC_tran"/>
    <property type="match status" value="1"/>
</dbReference>
<dbReference type="EMBL" id="FOGF01000007">
    <property type="protein sequence ID" value="SEQ79961.1"/>
    <property type="molecule type" value="Genomic_DNA"/>
</dbReference>
<dbReference type="PANTHER" id="PTHR24221">
    <property type="entry name" value="ATP-BINDING CASSETTE SUB-FAMILY B"/>
    <property type="match status" value="1"/>
</dbReference>
<evidence type="ECO:0000256" key="6">
    <source>
        <dbReference type="ARBA" id="ARBA00022840"/>
    </source>
</evidence>
<dbReference type="GO" id="GO:0034040">
    <property type="term" value="F:ATPase-coupled lipid transmembrane transporter activity"/>
    <property type="evidence" value="ECO:0007669"/>
    <property type="project" value="TreeGrafter"/>
</dbReference>
<feature type="transmembrane region" description="Helical" evidence="9">
    <location>
        <begin position="146"/>
        <end position="176"/>
    </location>
</feature>
<keyword evidence="6 12" id="KW-0067">ATP-binding</keyword>
<proteinExistence type="predicted"/>
<dbReference type="STRING" id="137733.SAMN05421767_10731"/>
<dbReference type="InterPro" id="IPR017871">
    <property type="entry name" value="ABC_transporter-like_CS"/>
</dbReference>
<dbReference type="RefSeq" id="WP_089746156.1">
    <property type="nucleotide sequence ID" value="NZ_FOGF01000007.1"/>
</dbReference>
<evidence type="ECO:0000256" key="7">
    <source>
        <dbReference type="ARBA" id="ARBA00022989"/>
    </source>
</evidence>
<dbReference type="InterPro" id="IPR027417">
    <property type="entry name" value="P-loop_NTPase"/>
</dbReference>
<evidence type="ECO:0000259" key="10">
    <source>
        <dbReference type="PROSITE" id="PS50893"/>
    </source>
</evidence>
<dbReference type="FunFam" id="3.40.50.300:FF:000221">
    <property type="entry name" value="Multidrug ABC transporter ATP-binding protein"/>
    <property type="match status" value="1"/>
</dbReference>
<keyword evidence="7 9" id="KW-1133">Transmembrane helix</keyword>
<feature type="domain" description="ABC transmembrane type-1" evidence="11">
    <location>
        <begin position="21"/>
        <end position="314"/>
    </location>
</feature>
<accession>A0A1H9IYS9</accession>
<dbReference type="GO" id="GO:0005524">
    <property type="term" value="F:ATP binding"/>
    <property type="evidence" value="ECO:0007669"/>
    <property type="project" value="UniProtKB-KW"/>
</dbReference>
<keyword evidence="4 9" id="KW-0812">Transmembrane</keyword>
<keyword evidence="5" id="KW-0547">Nucleotide-binding</keyword>
<evidence type="ECO:0000256" key="8">
    <source>
        <dbReference type="ARBA" id="ARBA00023136"/>
    </source>
</evidence>
<dbReference type="InterPro" id="IPR003593">
    <property type="entry name" value="AAA+_ATPase"/>
</dbReference>
<dbReference type="Pfam" id="PF00664">
    <property type="entry name" value="ABC_membrane"/>
    <property type="match status" value="1"/>
</dbReference>
<evidence type="ECO:0000259" key="11">
    <source>
        <dbReference type="PROSITE" id="PS50929"/>
    </source>
</evidence>
<evidence type="ECO:0000313" key="12">
    <source>
        <dbReference type="EMBL" id="SEQ79961.1"/>
    </source>
</evidence>
<keyword evidence="13" id="KW-1185">Reference proteome</keyword>
<dbReference type="SUPFAM" id="SSF52540">
    <property type="entry name" value="P-loop containing nucleoside triphosphate hydrolases"/>
    <property type="match status" value="1"/>
</dbReference>
<dbReference type="InterPro" id="IPR011527">
    <property type="entry name" value="ABC1_TM_dom"/>
</dbReference>
<dbReference type="PROSITE" id="PS00211">
    <property type="entry name" value="ABC_TRANSPORTER_1"/>
    <property type="match status" value="1"/>
</dbReference>
<dbReference type="InterPro" id="IPR003439">
    <property type="entry name" value="ABC_transporter-like_ATP-bd"/>
</dbReference>
<organism evidence="12 13">
    <name type="scientific">Granulicatella balaenopterae</name>
    <dbReference type="NCBI Taxonomy" id="137733"/>
    <lineage>
        <taxon>Bacteria</taxon>
        <taxon>Bacillati</taxon>
        <taxon>Bacillota</taxon>
        <taxon>Bacilli</taxon>
        <taxon>Lactobacillales</taxon>
        <taxon>Carnobacteriaceae</taxon>
        <taxon>Granulicatella</taxon>
    </lineage>
</organism>
<dbReference type="PROSITE" id="PS50893">
    <property type="entry name" value="ABC_TRANSPORTER_2"/>
    <property type="match status" value="1"/>
</dbReference>
<dbReference type="Gene3D" id="3.40.50.300">
    <property type="entry name" value="P-loop containing nucleotide triphosphate hydrolases"/>
    <property type="match status" value="1"/>
</dbReference>
<evidence type="ECO:0000256" key="3">
    <source>
        <dbReference type="ARBA" id="ARBA00022475"/>
    </source>
</evidence>
<feature type="transmembrane region" description="Helical" evidence="9">
    <location>
        <begin position="243"/>
        <end position="262"/>
    </location>
</feature>
<dbReference type="Proteomes" id="UP000198556">
    <property type="component" value="Unassembled WGS sequence"/>
</dbReference>
<sequence length="585" mass="66058">MLNVYKKLISYVPEKQYLVYLTIILSIASTFLQLSAFYYLYVFFNELLKTTDPEIITTNLMKIVLLLVLGSLCYMASGLVSHMFAFRLETNLRKYGIEGLSKASFRFMDTNESGKVRKILDDNAALTHAAVAHLIPDNTGASLMPILLIILGLMIDWRVGVVLMVLLVASGVLMYLMMGEKEFMKIYQAALERLSTETVEYIRGMQIVKVFGVDVRSFKALNAAIKDYGQNALDYSMSCKRPYVVFQEIYLGLMAIIIPIWLLFSDLQANPTEVIVPLLMLLFLSGVLFTYMMKVMYIGMYVFQANDAIAKLESIYADMQKDSLTFGEHEEMDDFTIRFDDVSFSYNDKPVLEELTFSLPAGKTYALVGESGSGKSTIAKLISGFYKVQDGSITIGGYPIESYSEECIIKNISFVFQNVQLFKKTLYENVALAKKDANRCEVFHAMHLAGCDSILNKFPEREETMIGSKGVYLSGGEKQRIAIARAILKDAPIVIFDEASAAIDSDNEHQLQQAFHNLMQNKTVIMIAHRLSTIKKVDEIIVLQQGQIIERGTDETLMAKRGTYYQLQELYQEANDWRVTDGTTN</sequence>
<comment type="subcellular location">
    <subcellularLocation>
        <location evidence="1">Cell membrane</location>
        <topology evidence="1">Multi-pass membrane protein</topology>
    </subcellularLocation>
</comment>
<dbReference type="InterPro" id="IPR039421">
    <property type="entry name" value="Type_1_exporter"/>
</dbReference>
<dbReference type="GO" id="GO:0140359">
    <property type="term" value="F:ABC-type transporter activity"/>
    <property type="evidence" value="ECO:0007669"/>
    <property type="project" value="InterPro"/>
</dbReference>
<feature type="transmembrane region" description="Helical" evidence="9">
    <location>
        <begin position="17"/>
        <end position="42"/>
    </location>
</feature>
<dbReference type="OrthoDB" id="9802264at2"/>
<evidence type="ECO:0000256" key="1">
    <source>
        <dbReference type="ARBA" id="ARBA00004651"/>
    </source>
</evidence>
<reference evidence="12 13" key="1">
    <citation type="submission" date="2016-10" db="EMBL/GenBank/DDBJ databases">
        <authorList>
            <person name="de Groot N.N."/>
        </authorList>
    </citation>
    <scope>NUCLEOTIDE SEQUENCE [LARGE SCALE GENOMIC DNA]</scope>
    <source>
        <strain evidence="12 13">DSM 15827</strain>
    </source>
</reference>
<evidence type="ECO:0000256" key="4">
    <source>
        <dbReference type="ARBA" id="ARBA00022692"/>
    </source>
</evidence>
<dbReference type="SUPFAM" id="SSF90123">
    <property type="entry name" value="ABC transporter transmembrane region"/>
    <property type="match status" value="1"/>
</dbReference>
<evidence type="ECO:0000313" key="13">
    <source>
        <dbReference type="Proteomes" id="UP000198556"/>
    </source>
</evidence>
<keyword evidence="3" id="KW-1003">Cell membrane</keyword>
<dbReference type="Gene3D" id="1.20.1560.10">
    <property type="entry name" value="ABC transporter type 1, transmembrane domain"/>
    <property type="match status" value="1"/>
</dbReference>
<dbReference type="SMART" id="SM00382">
    <property type="entry name" value="AAA"/>
    <property type="match status" value="1"/>
</dbReference>
<dbReference type="PANTHER" id="PTHR24221:SF397">
    <property type="entry name" value="ABC TRANSPORTER, ATP-BINDING TRANSMEMBRANE PROTEIN"/>
    <property type="match status" value="1"/>
</dbReference>
<dbReference type="GO" id="GO:0016887">
    <property type="term" value="F:ATP hydrolysis activity"/>
    <property type="evidence" value="ECO:0007669"/>
    <property type="project" value="InterPro"/>
</dbReference>
<feature type="domain" description="ABC transporter" evidence="10">
    <location>
        <begin position="337"/>
        <end position="570"/>
    </location>
</feature>
<name>A0A1H9IYS9_9LACT</name>
<evidence type="ECO:0000256" key="9">
    <source>
        <dbReference type="SAM" id="Phobius"/>
    </source>
</evidence>
<dbReference type="PROSITE" id="PS50929">
    <property type="entry name" value="ABC_TM1F"/>
    <property type="match status" value="1"/>
</dbReference>
<keyword evidence="8 9" id="KW-0472">Membrane</keyword>
<evidence type="ECO:0000256" key="5">
    <source>
        <dbReference type="ARBA" id="ARBA00022741"/>
    </source>
</evidence>
<dbReference type="GO" id="GO:0005886">
    <property type="term" value="C:plasma membrane"/>
    <property type="evidence" value="ECO:0007669"/>
    <property type="project" value="UniProtKB-SubCell"/>
</dbReference>
<feature type="transmembrane region" description="Helical" evidence="9">
    <location>
        <begin position="63"/>
        <end position="85"/>
    </location>
</feature>
<feature type="transmembrane region" description="Helical" evidence="9">
    <location>
        <begin position="274"/>
        <end position="293"/>
    </location>
</feature>
<gene>
    <name evidence="12" type="ORF">SAMN05421767_10731</name>
</gene>
<keyword evidence="2" id="KW-0813">Transport</keyword>
<dbReference type="InterPro" id="IPR036640">
    <property type="entry name" value="ABC1_TM_sf"/>
</dbReference>
<evidence type="ECO:0000256" key="2">
    <source>
        <dbReference type="ARBA" id="ARBA00022448"/>
    </source>
</evidence>
<protein>
    <submittedName>
        <fullName evidence="12">ATP-binding cassette, subfamily B</fullName>
    </submittedName>
</protein>